<sequence length="172" mass="20249">MTTQEQNNTLSLEDILRPDFKVLGPAELMQYMQLLESDDLSNIPSSSSHNPREMMMQKLLEDLDFYKEFSETNISLDDLDEENFSDPCFDMARFLGGTDTLPEFDDFFRPLPQKGRGIQFFRVGASRVKTSERFKCYSREQKYHIHISENMSDFEKRFNQLVEQSVNECLRE</sequence>
<dbReference type="Proteomes" id="UP000095284">
    <property type="component" value="Unplaced"/>
</dbReference>
<name>A0A1I7SP20_BURXY</name>
<organism evidence="1 2">
    <name type="scientific">Bursaphelenchus xylophilus</name>
    <name type="common">Pinewood nematode worm</name>
    <name type="synonym">Aphelenchoides xylophilus</name>
    <dbReference type="NCBI Taxonomy" id="6326"/>
    <lineage>
        <taxon>Eukaryota</taxon>
        <taxon>Metazoa</taxon>
        <taxon>Ecdysozoa</taxon>
        <taxon>Nematoda</taxon>
        <taxon>Chromadorea</taxon>
        <taxon>Rhabditida</taxon>
        <taxon>Tylenchina</taxon>
        <taxon>Tylenchomorpha</taxon>
        <taxon>Aphelenchoidea</taxon>
        <taxon>Aphelenchoididae</taxon>
        <taxon>Bursaphelenchus</taxon>
    </lineage>
</organism>
<dbReference type="AlphaFoldDB" id="A0A1I7SP20"/>
<dbReference type="WBParaSite" id="BXY_1481000.1">
    <property type="protein sequence ID" value="BXY_1481000.1"/>
    <property type="gene ID" value="BXY_1481000"/>
</dbReference>
<proteinExistence type="predicted"/>
<evidence type="ECO:0000313" key="1">
    <source>
        <dbReference type="Proteomes" id="UP000095284"/>
    </source>
</evidence>
<evidence type="ECO:0000313" key="2">
    <source>
        <dbReference type="WBParaSite" id="BXY_1481000.1"/>
    </source>
</evidence>
<reference evidence="2" key="1">
    <citation type="submission" date="2016-11" db="UniProtKB">
        <authorList>
            <consortium name="WormBaseParasite"/>
        </authorList>
    </citation>
    <scope>IDENTIFICATION</scope>
</reference>
<protein>
    <submittedName>
        <fullName evidence="2">CCT domain-containing protein</fullName>
    </submittedName>
</protein>
<accession>A0A1I7SP20</accession>